<comment type="caution">
    <text evidence="3">The sequence shown here is derived from an EMBL/GenBank/DDBJ whole genome shotgun (WGS) entry which is preliminary data.</text>
</comment>
<dbReference type="Proteomes" id="UP000242682">
    <property type="component" value="Unassembled WGS sequence"/>
</dbReference>
<dbReference type="PANTHER" id="PTHR33745:SF3">
    <property type="entry name" value="RSBT CO-ANTAGONIST PROTEIN RSBRC"/>
    <property type="match status" value="1"/>
</dbReference>
<dbReference type="RefSeq" id="WP_106531844.1">
    <property type="nucleotide sequence ID" value="NZ_PYAT01000001.1"/>
</dbReference>
<keyword evidence="1" id="KW-0597">Phosphoprotein</keyword>
<dbReference type="PANTHER" id="PTHR33745">
    <property type="entry name" value="RSBT ANTAGONIST PROTEIN RSBS-RELATED"/>
    <property type="match status" value="1"/>
</dbReference>
<dbReference type="PROSITE" id="PS50801">
    <property type="entry name" value="STAS"/>
    <property type="match status" value="1"/>
</dbReference>
<dbReference type="SUPFAM" id="SSF52091">
    <property type="entry name" value="SpoIIaa-like"/>
    <property type="match status" value="1"/>
</dbReference>
<evidence type="ECO:0000313" key="4">
    <source>
        <dbReference type="Proteomes" id="UP000242682"/>
    </source>
</evidence>
<dbReference type="Pfam" id="PF01740">
    <property type="entry name" value="STAS"/>
    <property type="match status" value="1"/>
</dbReference>
<dbReference type="InterPro" id="IPR002645">
    <property type="entry name" value="STAS_dom"/>
</dbReference>
<protein>
    <submittedName>
        <fullName evidence="3">RsbT co-antagonist protein RsbR</fullName>
    </submittedName>
</protein>
<organism evidence="3 4">
    <name type="scientific">Planomicrobium soli</name>
    <dbReference type="NCBI Taxonomy" id="1176648"/>
    <lineage>
        <taxon>Bacteria</taxon>
        <taxon>Bacillati</taxon>
        <taxon>Bacillota</taxon>
        <taxon>Bacilli</taxon>
        <taxon>Bacillales</taxon>
        <taxon>Caryophanaceae</taxon>
        <taxon>Planomicrobium</taxon>
    </lineage>
</organism>
<dbReference type="AlphaFoldDB" id="A0A2P8H757"/>
<sequence>MLKNEQLHEFLCQRNEWMTEQWYKSLDKSKKGIYSTTDPEEIEKLKKQNYDFHVLFCSMFSKDHDEFISEFQQWIKEIAKDESHIATPLEEVLEEFFNTQKQYLSLIEEFYKQNKEAVTHEQIFEWNLGVVDAISDIIQEFTVQNTEAAQSRLQAQQELIVEMSAPIILLSKHTGLLPLVGEINTYRSQVIFEKALEQSSKHNIDKLYIDLSGVPIIDTMVAQQIFQLIYGLRIIGVKTALSGISPEIAQTAVQLGIQFTGIEVYSTLVQAMDKTEINA</sequence>
<name>A0A2P8H757_9BACL</name>
<dbReference type="OrthoDB" id="9800154at2"/>
<dbReference type="CDD" id="cd07041">
    <property type="entry name" value="STAS_RsbR_RsbS_like"/>
    <property type="match status" value="1"/>
</dbReference>
<dbReference type="Gene3D" id="3.30.750.24">
    <property type="entry name" value="STAS domain"/>
    <property type="match status" value="1"/>
</dbReference>
<feature type="domain" description="STAS" evidence="2">
    <location>
        <begin position="176"/>
        <end position="275"/>
    </location>
</feature>
<dbReference type="InterPro" id="IPR036513">
    <property type="entry name" value="STAS_dom_sf"/>
</dbReference>
<dbReference type="EMBL" id="PYAT01000001">
    <property type="protein sequence ID" value="PSL42052.1"/>
    <property type="molecule type" value="Genomic_DNA"/>
</dbReference>
<proteinExistence type="predicted"/>
<evidence type="ECO:0000259" key="2">
    <source>
        <dbReference type="PROSITE" id="PS50801"/>
    </source>
</evidence>
<gene>
    <name evidence="3" type="ORF">B0H99_101300</name>
</gene>
<dbReference type="InterPro" id="IPR051932">
    <property type="entry name" value="Bact_StressResp_Reg"/>
</dbReference>
<reference evidence="3 4" key="1">
    <citation type="submission" date="2018-03" db="EMBL/GenBank/DDBJ databases">
        <title>Genomic Encyclopedia of Type Strains, Phase III (KMG-III): the genomes of soil and plant-associated and newly described type strains.</title>
        <authorList>
            <person name="Whitman W."/>
        </authorList>
    </citation>
    <scope>NUCLEOTIDE SEQUENCE [LARGE SCALE GENOMIC DNA]</scope>
    <source>
        <strain evidence="3 4">CGMCC 1.12259</strain>
    </source>
</reference>
<evidence type="ECO:0000313" key="3">
    <source>
        <dbReference type="EMBL" id="PSL42052.1"/>
    </source>
</evidence>
<accession>A0A2P8H757</accession>
<keyword evidence="4" id="KW-1185">Reference proteome</keyword>
<evidence type="ECO:0000256" key="1">
    <source>
        <dbReference type="ARBA" id="ARBA00022553"/>
    </source>
</evidence>